<dbReference type="PRINTS" id="PR01782">
    <property type="entry name" value="MCEVIRFACTOR"/>
</dbReference>
<reference evidence="6" key="1">
    <citation type="journal article" date="2019" name="Int. J. Syst. Evol. Microbiol.">
        <title>The Global Catalogue of Microorganisms (GCM) 10K type strain sequencing project: providing services to taxonomists for standard genome sequencing and annotation.</title>
        <authorList>
            <consortium name="The Broad Institute Genomics Platform"/>
            <consortium name="The Broad Institute Genome Sequencing Center for Infectious Disease"/>
            <person name="Wu L."/>
            <person name="Ma J."/>
        </authorList>
    </citation>
    <scope>NUCLEOTIDE SEQUENCE [LARGE SCALE GENOMIC DNA]</scope>
    <source>
        <strain evidence="6">JCM 3325</strain>
    </source>
</reference>
<evidence type="ECO:0000313" key="5">
    <source>
        <dbReference type="EMBL" id="GAA2447129.1"/>
    </source>
</evidence>
<protein>
    <submittedName>
        <fullName evidence="5">MCE family protein</fullName>
    </submittedName>
</protein>
<evidence type="ECO:0000259" key="3">
    <source>
        <dbReference type="Pfam" id="PF02470"/>
    </source>
</evidence>
<feature type="compositionally biased region" description="Gly residues" evidence="1">
    <location>
        <begin position="334"/>
        <end position="351"/>
    </location>
</feature>
<dbReference type="RefSeq" id="WP_344595672.1">
    <property type="nucleotide sequence ID" value="NZ_BAAARW010000032.1"/>
</dbReference>
<dbReference type="InterPro" id="IPR052336">
    <property type="entry name" value="MlaD_Phospholipid_Transporter"/>
</dbReference>
<feature type="transmembrane region" description="Helical" evidence="2">
    <location>
        <begin position="12"/>
        <end position="31"/>
    </location>
</feature>
<accession>A0ABP5X6X3</accession>
<evidence type="ECO:0000313" key="6">
    <source>
        <dbReference type="Proteomes" id="UP001501231"/>
    </source>
</evidence>
<keyword evidence="2" id="KW-0812">Transmembrane</keyword>
<feature type="domain" description="Mce/MlaD" evidence="3">
    <location>
        <begin position="40"/>
        <end position="114"/>
    </location>
</feature>
<evidence type="ECO:0000256" key="2">
    <source>
        <dbReference type="SAM" id="Phobius"/>
    </source>
</evidence>
<keyword evidence="2" id="KW-1133">Transmembrane helix</keyword>
<dbReference type="Proteomes" id="UP001501231">
    <property type="component" value="Unassembled WGS sequence"/>
</dbReference>
<dbReference type="Pfam" id="PF11887">
    <property type="entry name" value="Mce4_CUP1"/>
    <property type="match status" value="1"/>
</dbReference>
<keyword evidence="6" id="KW-1185">Reference proteome</keyword>
<dbReference type="InterPro" id="IPR005693">
    <property type="entry name" value="Mce"/>
</dbReference>
<keyword evidence="2" id="KW-0472">Membrane</keyword>
<evidence type="ECO:0000256" key="1">
    <source>
        <dbReference type="SAM" id="MobiDB-lite"/>
    </source>
</evidence>
<dbReference type="InterPro" id="IPR024516">
    <property type="entry name" value="Mce_C"/>
</dbReference>
<dbReference type="PANTHER" id="PTHR33371">
    <property type="entry name" value="INTERMEMBRANE PHOSPHOLIPID TRANSPORT SYSTEM BINDING PROTEIN MLAD-RELATED"/>
    <property type="match status" value="1"/>
</dbReference>
<dbReference type="Pfam" id="PF02470">
    <property type="entry name" value="MlaD"/>
    <property type="match status" value="1"/>
</dbReference>
<proteinExistence type="predicted"/>
<name>A0ABP5X6X3_9ACTN</name>
<feature type="domain" description="Mammalian cell entry C-terminal" evidence="4">
    <location>
        <begin position="121"/>
        <end position="302"/>
    </location>
</feature>
<organism evidence="5 6">
    <name type="scientific">Actinomadura vinacea</name>
    <dbReference type="NCBI Taxonomy" id="115336"/>
    <lineage>
        <taxon>Bacteria</taxon>
        <taxon>Bacillati</taxon>
        <taxon>Actinomycetota</taxon>
        <taxon>Actinomycetes</taxon>
        <taxon>Streptosporangiales</taxon>
        <taxon>Thermomonosporaceae</taxon>
        <taxon>Actinomadura</taxon>
    </lineage>
</organism>
<gene>
    <name evidence="5" type="ORF">GCM10010191_75410</name>
</gene>
<dbReference type="NCBIfam" id="TIGR00996">
    <property type="entry name" value="Mtu_fam_mce"/>
    <property type="match status" value="1"/>
</dbReference>
<dbReference type="EMBL" id="BAAARW010000032">
    <property type="protein sequence ID" value="GAA2447129.1"/>
    <property type="molecule type" value="Genomic_DNA"/>
</dbReference>
<feature type="region of interest" description="Disordered" evidence="1">
    <location>
        <begin position="319"/>
        <end position="360"/>
    </location>
</feature>
<comment type="caution">
    <text evidence="5">The sequence shown here is derived from an EMBL/GenBank/DDBJ whole genome shotgun (WGS) entry which is preliminary data.</text>
</comment>
<evidence type="ECO:0000259" key="4">
    <source>
        <dbReference type="Pfam" id="PF11887"/>
    </source>
</evidence>
<dbReference type="InterPro" id="IPR003399">
    <property type="entry name" value="Mce/MlaD"/>
</dbReference>
<sequence>MRVPFRERNPVPIGITAFALIAVALLAAMNLQSIPFLAGGREYSAAFREAAGLKADEEVRVAGVKVGQVTGLELEGDHVKVTFRVNDDVRLGDTTRADIKIKTVLGAHYVALSPRGKGRLGEQIPLERTSVPFEIVPAISELTERVDKIDHRRVAQSFDVLSDTFRNSPEEIRGSLQGLRRLSDTVASRDEQLHELSGRARDVSQLLADRNQDFAKLIEDGDRILQAIRARRQVIHQLLINTVVFSQQVNALIKENQAQLRPMLDNLEKVNGVLLRNQQNLDRLLQLFAPFTRQFTDVTGSGRWFDSYIQNLIPIPASIQNPPAQGGQSQNGQTGNGQGRPGQGGRPGQPGNGNPLPFLP</sequence>
<dbReference type="PANTHER" id="PTHR33371:SF18">
    <property type="entry name" value="MCE-FAMILY PROTEIN MCE3C"/>
    <property type="match status" value="1"/>
</dbReference>